<dbReference type="InterPro" id="IPR044890">
    <property type="entry name" value="TMEM14_sf"/>
</dbReference>
<accession>A0AAD5U875</accession>
<protein>
    <submittedName>
        <fullName evidence="9">Transmembrane protein 14C</fullName>
    </submittedName>
</protein>
<keyword evidence="10" id="KW-1185">Reference proteome</keyword>
<dbReference type="Pfam" id="PF20882">
    <property type="entry name" value="Sos7"/>
    <property type="match status" value="1"/>
</dbReference>
<keyword evidence="4 7" id="KW-1133">Transmembrane helix</keyword>
<evidence type="ECO:0000256" key="6">
    <source>
        <dbReference type="SAM" id="Coils"/>
    </source>
</evidence>
<keyword evidence="3 7" id="KW-0812">Transmembrane</keyword>
<name>A0AAD5U875_9FUNG</name>
<dbReference type="Proteomes" id="UP001211065">
    <property type="component" value="Unassembled WGS sequence"/>
</dbReference>
<evidence type="ECO:0000259" key="8">
    <source>
        <dbReference type="Pfam" id="PF20882"/>
    </source>
</evidence>
<comment type="similarity">
    <text evidence="2">Belongs to the TMEM14 family.</text>
</comment>
<organism evidence="9 10">
    <name type="scientific">Clydaea vesicula</name>
    <dbReference type="NCBI Taxonomy" id="447962"/>
    <lineage>
        <taxon>Eukaryota</taxon>
        <taxon>Fungi</taxon>
        <taxon>Fungi incertae sedis</taxon>
        <taxon>Chytridiomycota</taxon>
        <taxon>Chytridiomycota incertae sedis</taxon>
        <taxon>Chytridiomycetes</taxon>
        <taxon>Lobulomycetales</taxon>
        <taxon>Lobulomycetaceae</taxon>
        <taxon>Clydaea</taxon>
    </lineage>
</organism>
<proteinExistence type="inferred from homology"/>
<evidence type="ECO:0000313" key="10">
    <source>
        <dbReference type="Proteomes" id="UP001211065"/>
    </source>
</evidence>
<feature type="transmembrane region" description="Helical" evidence="7">
    <location>
        <begin position="57"/>
        <end position="75"/>
    </location>
</feature>
<gene>
    <name evidence="9" type="primary">TMEM14C</name>
    <name evidence="9" type="ORF">HK099_007303</name>
</gene>
<evidence type="ECO:0000313" key="9">
    <source>
        <dbReference type="EMBL" id="KAJ3228022.1"/>
    </source>
</evidence>
<evidence type="ECO:0000256" key="1">
    <source>
        <dbReference type="ARBA" id="ARBA00004370"/>
    </source>
</evidence>
<keyword evidence="6" id="KW-0175">Coiled coil</keyword>
<reference evidence="9" key="1">
    <citation type="submission" date="2020-05" db="EMBL/GenBank/DDBJ databases">
        <title>Phylogenomic resolution of chytrid fungi.</title>
        <authorList>
            <person name="Stajich J.E."/>
            <person name="Amses K."/>
            <person name="Simmons R."/>
            <person name="Seto K."/>
            <person name="Myers J."/>
            <person name="Bonds A."/>
            <person name="Quandt C.A."/>
            <person name="Barry K."/>
            <person name="Liu P."/>
            <person name="Grigoriev I."/>
            <person name="Longcore J.E."/>
            <person name="James T.Y."/>
        </authorList>
    </citation>
    <scope>NUCLEOTIDE SEQUENCE</scope>
    <source>
        <strain evidence="9">JEL0476</strain>
    </source>
</reference>
<evidence type="ECO:0000256" key="3">
    <source>
        <dbReference type="ARBA" id="ARBA00022692"/>
    </source>
</evidence>
<dbReference type="InterPro" id="IPR005349">
    <property type="entry name" value="TMEM14"/>
</dbReference>
<comment type="subcellular location">
    <subcellularLocation>
        <location evidence="1">Membrane</location>
    </subcellularLocation>
</comment>
<sequence>MSSGTDFLAYSYSLFIIYAGIMGYVDTGSYLALAVGFVAGTACFVGANLVSQDSRNCYLVLGVAGGLMAMMGHLFSIMGTFYPVGLYSTISMIVFLRPTLITDSLLNNSVSNLKNVEQLKVKFKCPFTVLTTFRFKLNFEALRLIHIQEEAKVKYYRDITDFPQKFFTKSDIEDYNLEISNLKQEFEFSKRQTKELGNNLETKVKSLCNDVIKVESISKSISELEKKRANLEEEKVEIEKLSTESMTNRNLELISKLENPLSKNSALNLNKKVLSEEIELKLNVRLTETKNCEKEKLNLIEKTDPRIEEFGSWLNKSAIILKSINGLKSIETLNDNETCIEFLNTSNGLLLPKLYLKVNGDEVDCWVSLLIFILVNTNALQTSDDSISLGPVKTLTKKKVFKSLDSKIRFLIFQSKLRLTKLVELKEELKKNFNKFKFIFEENNFEFCFTTAKGLTIFLEIYGDFYGLNEANCGESCFGIKGILGENGLNLEEKELFVYKEKINDDGIKTLTELIKIFE</sequence>
<dbReference type="Gene3D" id="1.10.10.1740">
    <property type="entry name" value="Transmembrane protein 14-like"/>
    <property type="match status" value="1"/>
</dbReference>
<dbReference type="AlphaFoldDB" id="A0AAD5U875"/>
<dbReference type="InterPro" id="IPR048781">
    <property type="entry name" value="Sos7_CC"/>
</dbReference>
<evidence type="ECO:0000256" key="5">
    <source>
        <dbReference type="ARBA" id="ARBA00023136"/>
    </source>
</evidence>
<feature type="transmembrane region" description="Helical" evidence="7">
    <location>
        <begin position="31"/>
        <end position="50"/>
    </location>
</feature>
<comment type="caution">
    <text evidence="9">The sequence shown here is derived from an EMBL/GenBank/DDBJ whole genome shotgun (WGS) entry which is preliminary data.</text>
</comment>
<dbReference type="EMBL" id="JADGJW010000007">
    <property type="protein sequence ID" value="KAJ3228022.1"/>
    <property type="molecule type" value="Genomic_DNA"/>
</dbReference>
<evidence type="ECO:0000256" key="4">
    <source>
        <dbReference type="ARBA" id="ARBA00022989"/>
    </source>
</evidence>
<evidence type="ECO:0000256" key="7">
    <source>
        <dbReference type="SAM" id="Phobius"/>
    </source>
</evidence>
<feature type="domain" description="Kinetochore protein Sos7 coiled-coil" evidence="8">
    <location>
        <begin position="139"/>
        <end position="210"/>
    </location>
</feature>
<feature type="coiled-coil region" evidence="6">
    <location>
        <begin position="172"/>
        <end position="244"/>
    </location>
</feature>
<keyword evidence="5 7" id="KW-0472">Membrane</keyword>
<feature type="transmembrane region" description="Helical" evidence="7">
    <location>
        <begin position="7"/>
        <end position="25"/>
    </location>
</feature>
<evidence type="ECO:0000256" key="2">
    <source>
        <dbReference type="ARBA" id="ARBA00007590"/>
    </source>
</evidence>
<dbReference type="Pfam" id="PF03647">
    <property type="entry name" value="Tmemb_14"/>
    <property type="match status" value="1"/>
</dbReference>
<dbReference type="GO" id="GO:0016020">
    <property type="term" value="C:membrane"/>
    <property type="evidence" value="ECO:0007669"/>
    <property type="project" value="UniProtKB-SubCell"/>
</dbReference>